<comment type="caution">
    <text evidence="2">The sequence shown here is derived from an EMBL/GenBank/DDBJ whole genome shotgun (WGS) entry which is preliminary data.</text>
</comment>
<dbReference type="PANTHER" id="PTHR43777:SF1">
    <property type="entry name" value="MOLYBDENUM COFACTOR CYTIDYLYLTRANSFERASE"/>
    <property type="match status" value="1"/>
</dbReference>
<dbReference type="Pfam" id="PF12804">
    <property type="entry name" value="NTP_transf_3"/>
    <property type="match status" value="1"/>
</dbReference>
<dbReference type="RefSeq" id="WP_048571300.1">
    <property type="nucleotide sequence ID" value="NZ_LFVU01000028.1"/>
</dbReference>
<keyword evidence="2" id="KW-0548">Nucleotidyltransferase</keyword>
<dbReference type="STRING" id="1121307.CLCY_1c01330"/>
<dbReference type="SUPFAM" id="SSF53448">
    <property type="entry name" value="Nucleotide-diphospho-sugar transferases"/>
    <property type="match status" value="1"/>
</dbReference>
<reference evidence="2 3" key="1">
    <citation type="submission" date="2015-06" db="EMBL/GenBank/DDBJ databases">
        <title>Draft genome sequence of the purine-degrading Clostridium cylindrosporum HC-1 (DSM 605).</title>
        <authorList>
            <person name="Poehlein A."/>
            <person name="Schiel-Bengelsdorf B."/>
            <person name="Bengelsdorf F."/>
            <person name="Daniel R."/>
            <person name="Duerre P."/>
        </authorList>
    </citation>
    <scope>NUCLEOTIDE SEQUENCE [LARGE SCALE GENOMIC DNA]</scope>
    <source>
        <strain evidence="2 3">DSM 605</strain>
    </source>
</reference>
<dbReference type="EC" id="2.7.7.76" evidence="2"/>
<evidence type="ECO:0000313" key="3">
    <source>
        <dbReference type="Proteomes" id="UP000036756"/>
    </source>
</evidence>
<dbReference type="Gene3D" id="3.90.550.10">
    <property type="entry name" value="Spore Coat Polysaccharide Biosynthesis Protein SpsA, Chain A"/>
    <property type="match status" value="1"/>
</dbReference>
<evidence type="ECO:0000313" key="2">
    <source>
        <dbReference type="EMBL" id="KMT20899.1"/>
    </source>
</evidence>
<sequence length="203" mass="23327">MEVEGIVLAAGLSTRTGDNYKMSLDIDGKSIIERCIEGMYDVCSKIIVVGGHRIEEIHSILSRYNKVKVVYNENYRDGMFSSVKEGVRHITKERFFFTPGDYPIINKNTYNAILKIDSDIVIPRFNERKGHPILIKSYLIEDLLNNCNYTSLRDFVRSKYAIIIDVNDSGVLKDVDTMEDYDSVMKIVLDNKENMIKKLQITI</sequence>
<dbReference type="OrthoDB" id="285216at2"/>
<gene>
    <name evidence="2" type="ORF">CLCY_1c01330</name>
</gene>
<keyword evidence="2" id="KW-0808">Transferase</keyword>
<feature type="domain" description="MobA-like NTP transferase" evidence="1">
    <location>
        <begin position="5"/>
        <end position="158"/>
    </location>
</feature>
<dbReference type="CDD" id="cd04182">
    <property type="entry name" value="GT_2_like_f"/>
    <property type="match status" value="1"/>
</dbReference>
<accession>A0A0J8D985</accession>
<proteinExistence type="predicted"/>
<organism evidence="2 3">
    <name type="scientific">Clostridium cylindrosporum DSM 605</name>
    <dbReference type="NCBI Taxonomy" id="1121307"/>
    <lineage>
        <taxon>Bacteria</taxon>
        <taxon>Bacillati</taxon>
        <taxon>Bacillota</taxon>
        <taxon>Clostridia</taxon>
        <taxon>Eubacteriales</taxon>
        <taxon>Clostridiaceae</taxon>
        <taxon>Clostridium</taxon>
    </lineage>
</organism>
<dbReference type="PATRIC" id="fig|1121307.3.peg.494"/>
<dbReference type="AlphaFoldDB" id="A0A0J8D985"/>
<name>A0A0J8D985_CLOCY</name>
<dbReference type="EMBL" id="LFVU01000028">
    <property type="protein sequence ID" value="KMT20899.1"/>
    <property type="molecule type" value="Genomic_DNA"/>
</dbReference>
<dbReference type="GO" id="GO:0061602">
    <property type="term" value="F:molybdenum cofactor cytidylyltransferase activity"/>
    <property type="evidence" value="ECO:0007669"/>
    <property type="project" value="UniProtKB-EC"/>
</dbReference>
<dbReference type="InterPro" id="IPR029044">
    <property type="entry name" value="Nucleotide-diphossugar_trans"/>
</dbReference>
<dbReference type="InterPro" id="IPR025877">
    <property type="entry name" value="MobA-like_NTP_Trfase"/>
</dbReference>
<evidence type="ECO:0000259" key="1">
    <source>
        <dbReference type="Pfam" id="PF12804"/>
    </source>
</evidence>
<protein>
    <submittedName>
        <fullName evidence="2">Molybdenum cofactor cytidylyltransferase</fullName>
        <ecNumber evidence="2">2.7.7.76</ecNumber>
    </submittedName>
</protein>
<dbReference type="Proteomes" id="UP000036756">
    <property type="component" value="Unassembled WGS sequence"/>
</dbReference>
<dbReference type="PANTHER" id="PTHR43777">
    <property type="entry name" value="MOLYBDENUM COFACTOR CYTIDYLYLTRANSFERASE"/>
    <property type="match status" value="1"/>
</dbReference>
<keyword evidence="3" id="KW-1185">Reference proteome</keyword>